<dbReference type="AlphaFoldDB" id="V3ZZZ0"/>
<dbReference type="PROSITE" id="PS00678">
    <property type="entry name" value="WD_REPEATS_1"/>
    <property type="match status" value="2"/>
</dbReference>
<keyword evidence="2" id="KW-0963">Cytoplasm</keyword>
<reference evidence="9 10" key="1">
    <citation type="journal article" date="2013" name="Nature">
        <title>Insights into bilaterian evolution from three spiralian genomes.</title>
        <authorList>
            <person name="Simakov O."/>
            <person name="Marletaz F."/>
            <person name="Cho S.J."/>
            <person name="Edsinger-Gonzales E."/>
            <person name="Havlak P."/>
            <person name="Hellsten U."/>
            <person name="Kuo D.H."/>
            <person name="Larsson T."/>
            <person name="Lv J."/>
            <person name="Arendt D."/>
            <person name="Savage R."/>
            <person name="Osoegawa K."/>
            <person name="de Jong P."/>
            <person name="Grimwood J."/>
            <person name="Chapman J.A."/>
            <person name="Shapiro H."/>
            <person name="Aerts A."/>
            <person name="Otillar R.P."/>
            <person name="Terry A.Y."/>
            <person name="Boore J.L."/>
            <person name="Grigoriev I.V."/>
            <person name="Lindberg D.R."/>
            <person name="Seaver E.C."/>
            <person name="Weisblat D.A."/>
            <person name="Putnam N.H."/>
            <person name="Rokhsar D.S."/>
        </authorList>
    </citation>
    <scope>NUCLEOTIDE SEQUENCE [LARGE SCALE GENOMIC DNA]</scope>
</reference>
<dbReference type="InterPro" id="IPR019775">
    <property type="entry name" value="WD40_repeat_CS"/>
</dbReference>
<dbReference type="Proteomes" id="UP000030746">
    <property type="component" value="Unassembled WGS sequence"/>
</dbReference>
<name>V3ZZZ0_LOTGI</name>
<dbReference type="KEGG" id="lgi:LOTGIDRAFT_193477"/>
<dbReference type="GO" id="GO:0000398">
    <property type="term" value="P:mRNA splicing, via spliceosome"/>
    <property type="evidence" value="ECO:0007669"/>
    <property type="project" value="TreeGrafter"/>
</dbReference>
<protein>
    <recommendedName>
        <fullName evidence="6">WD repeat domain-containing protein 83</fullName>
    </recommendedName>
    <alternativeName>
        <fullName evidence="7">Mitogen-activated protein kinase organizer 1</fullName>
    </alternativeName>
</protein>
<dbReference type="CDD" id="cd00200">
    <property type="entry name" value="WD40"/>
    <property type="match status" value="1"/>
</dbReference>
<evidence type="ECO:0000256" key="1">
    <source>
        <dbReference type="ARBA" id="ARBA00004496"/>
    </source>
</evidence>
<dbReference type="Pfam" id="PF00400">
    <property type="entry name" value="WD40"/>
    <property type="match status" value="6"/>
</dbReference>
<dbReference type="InterPro" id="IPR020472">
    <property type="entry name" value="WD40_PAC1"/>
</dbReference>
<comment type="subcellular location">
    <subcellularLocation>
        <location evidence="1">Cytoplasm</location>
    </subcellularLocation>
</comment>
<dbReference type="PRINTS" id="PR00320">
    <property type="entry name" value="GPROTEINBRPT"/>
</dbReference>
<dbReference type="PANTHER" id="PTHR22842:SF3">
    <property type="entry name" value="WD REPEAT DOMAIN-CONTAINING PROTEIN 83"/>
    <property type="match status" value="1"/>
</dbReference>
<dbReference type="GeneID" id="20245028"/>
<dbReference type="RefSeq" id="XP_009060960.1">
    <property type="nucleotide sequence ID" value="XM_009062712.1"/>
</dbReference>
<keyword evidence="3 8" id="KW-0853">WD repeat</keyword>
<evidence type="ECO:0000256" key="2">
    <source>
        <dbReference type="ARBA" id="ARBA00022490"/>
    </source>
</evidence>
<evidence type="ECO:0000256" key="4">
    <source>
        <dbReference type="ARBA" id="ARBA00022737"/>
    </source>
</evidence>
<evidence type="ECO:0000256" key="7">
    <source>
        <dbReference type="ARBA" id="ARBA00042222"/>
    </source>
</evidence>
<dbReference type="CTD" id="20245028"/>
<dbReference type="PROSITE" id="PS50082">
    <property type="entry name" value="WD_REPEATS_2"/>
    <property type="match status" value="4"/>
</dbReference>
<comment type="similarity">
    <text evidence="5">Belongs to the WD repeat MORG1 family.</text>
</comment>
<feature type="repeat" description="WD" evidence="8">
    <location>
        <begin position="221"/>
        <end position="264"/>
    </location>
</feature>
<dbReference type="FunFam" id="2.130.10.10:FF:000273">
    <property type="entry name" value="WD repeat domain-containing protein 83"/>
    <property type="match status" value="1"/>
</dbReference>
<keyword evidence="4" id="KW-0677">Repeat</keyword>
<dbReference type="InterPro" id="IPR001680">
    <property type="entry name" value="WD40_rpt"/>
</dbReference>
<keyword evidence="10" id="KW-1185">Reference proteome</keyword>
<feature type="repeat" description="WD" evidence="8">
    <location>
        <begin position="55"/>
        <end position="96"/>
    </location>
</feature>
<dbReference type="STRING" id="225164.V3ZZZ0"/>
<dbReference type="OMA" id="MCWDIRT"/>
<dbReference type="PROSITE" id="PS50294">
    <property type="entry name" value="WD_REPEATS_REGION"/>
    <property type="match status" value="1"/>
</dbReference>
<evidence type="ECO:0000256" key="8">
    <source>
        <dbReference type="PROSITE-ProRule" id="PRU00221"/>
    </source>
</evidence>
<dbReference type="SMART" id="SM00320">
    <property type="entry name" value="WD40"/>
    <property type="match status" value="7"/>
</dbReference>
<organism evidence="9 10">
    <name type="scientific">Lottia gigantea</name>
    <name type="common">Giant owl limpet</name>
    <dbReference type="NCBI Taxonomy" id="225164"/>
    <lineage>
        <taxon>Eukaryota</taxon>
        <taxon>Metazoa</taxon>
        <taxon>Spiralia</taxon>
        <taxon>Lophotrochozoa</taxon>
        <taxon>Mollusca</taxon>
        <taxon>Gastropoda</taxon>
        <taxon>Patellogastropoda</taxon>
        <taxon>Lottioidea</taxon>
        <taxon>Lottiidae</taxon>
        <taxon>Lottia</taxon>
    </lineage>
</organism>
<dbReference type="GO" id="GO:0071013">
    <property type="term" value="C:catalytic step 2 spliceosome"/>
    <property type="evidence" value="ECO:0007669"/>
    <property type="project" value="TreeGrafter"/>
</dbReference>
<evidence type="ECO:0000256" key="6">
    <source>
        <dbReference type="ARBA" id="ARBA00040453"/>
    </source>
</evidence>
<evidence type="ECO:0000313" key="9">
    <source>
        <dbReference type="EMBL" id="ESO88240.1"/>
    </source>
</evidence>
<gene>
    <name evidence="9" type="ORF">LOTGIDRAFT_193477</name>
</gene>
<dbReference type="EMBL" id="KB202719">
    <property type="protein sequence ID" value="ESO88240.1"/>
    <property type="molecule type" value="Genomic_DNA"/>
</dbReference>
<dbReference type="GO" id="GO:0005737">
    <property type="term" value="C:cytoplasm"/>
    <property type="evidence" value="ECO:0007669"/>
    <property type="project" value="UniProtKB-SubCell"/>
</dbReference>
<evidence type="ECO:0000256" key="5">
    <source>
        <dbReference type="ARBA" id="ARBA00038145"/>
    </source>
</evidence>
<feature type="repeat" description="WD" evidence="8">
    <location>
        <begin position="13"/>
        <end position="45"/>
    </location>
</feature>
<sequence>MCSDIPVKLIRTVDCKQGAVRAVRFNADGSYCLTCGSNKTIKLWNPHRDVMLKSYQGHGYEVLDAQSSGDNSQICSAGMDKTVRLFDVATGKALRTYRGHAGTVNCVKFNEESTVILSGSIDSSIRAWDTRSKKHDPVQILDEAKDSITSLQVSDHEILSGCGDSHVRRYDLRIGKMMSDFIGNAVTCVTFTRDAQCILVSTLDNTLRLIDKDNGELLNEYTGHKNKEYKIDNSLNSKDTHILSGSEDGLVYIWDLVDAKLVEKLDHKTSRAIHSLSYHPTETCLLTASADKIFMWKSQYAVSGD</sequence>
<accession>V3ZZZ0</accession>
<dbReference type="Gene3D" id="2.130.10.10">
    <property type="entry name" value="YVTN repeat-like/Quinoprotein amine dehydrogenase"/>
    <property type="match status" value="1"/>
</dbReference>
<dbReference type="InterPro" id="IPR015943">
    <property type="entry name" value="WD40/YVTN_repeat-like_dom_sf"/>
</dbReference>
<dbReference type="OrthoDB" id="71437at2759"/>
<dbReference type="SUPFAM" id="SSF50978">
    <property type="entry name" value="WD40 repeat-like"/>
    <property type="match status" value="1"/>
</dbReference>
<dbReference type="InterPro" id="IPR051980">
    <property type="entry name" value="WD_repeat_MORG1"/>
</dbReference>
<proteinExistence type="inferred from homology"/>
<evidence type="ECO:0000256" key="3">
    <source>
        <dbReference type="ARBA" id="ARBA00022574"/>
    </source>
</evidence>
<dbReference type="PANTHER" id="PTHR22842">
    <property type="entry name" value="WD40 REPEAT PROTEIN"/>
    <property type="match status" value="1"/>
</dbReference>
<dbReference type="InterPro" id="IPR036322">
    <property type="entry name" value="WD40_repeat_dom_sf"/>
</dbReference>
<dbReference type="HOGENOM" id="CLU_000288_57_1_1"/>
<evidence type="ECO:0000313" key="10">
    <source>
        <dbReference type="Proteomes" id="UP000030746"/>
    </source>
</evidence>
<feature type="repeat" description="WD" evidence="8">
    <location>
        <begin position="97"/>
        <end position="138"/>
    </location>
</feature>